<dbReference type="EMBL" id="AL445565">
    <property type="protein sequence ID" value="CAC13945.1"/>
    <property type="molecule type" value="Genomic_DNA"/>
</dbReference>
<dbReference type="PANTHER" id="PTHR43656:SF2">
    <property type="entry name" value="BINDING OXIDOREDUCTASE, PUTATIVE (AFU_ORTHOLOGUE AFUA_2G08260)-RELATED"/>
    <property type="match status" value="1"/>
</dbReference>
<keyword evidence="1" id="KW-0285">Flavoprotein</keyword>
<evidence type="ECO:0000256" key="2">
    <source>
        <dbReference type="ARBA" id="ARBA00023002"/>
    </source>
</evidence>
<organism evidence="5">
    <name type="scientific">Mycoplasmopsis pulmonis (strain UAB CTIP)</name>
    <name type="common">Mycoplasma pulmonis</name>
    <dbReference type="NCBI Taxonomy" id="272635"/>
    <lineage>
        <taxon>Bacteria</taxon>
        <taxon>Bacillati</taxon>
        <taxon>Mycoplasmatota</taxon>
        <taxon>Mycoplasmoidales</taxon>
        <taxon>Metamycoplasmataceae</taxon>
        <taxon>Mycoplasmopsis</taxon>
    </lineage>
</organism>
<reference evidence="4 5" key="1">
    <citation type="journal article" date="2001" name="Nucleic Acids Res.">
        <title>The complete genome sequence of the murine respiratory pathogen Mycoplasma pulmonis.</title>
        <authorList>
            <person name="Chambaud I."/>
            <person name="Heilig R."/>
            <person name="Ferris S."/>
            <person name="Barbe V."/>
            <person name="Samson D."/>
            <person name="Galisson F."/>
            <person name="Moszer I."/>
            <person name="Dybvig K."/>
            <person name="Wroblewski H."/>
            <person name="Viari A."/>
            <person name="Rocha E.P.C."/>
            <person name="Blanchard A."/>
        </authorList>
    </citation>
    <scope>NUCLEOTIDE SEQUENCE [LARGE SCALE GENOMIC DNA]</scope>
    <source>
        <strain evidence="4 5">UAB CTIP</strain>
    </source>
</reference>
<name>Q98PF1_MYCPU</name>
<dbReference type="SUPFAM" id="SSF51395">
    <property type="entry name" value="FMN-linked oxidoreductases"/>
    <property type="match status" value="1"/>
</dbReference>
<dbReference type="AlphaFoldDB" id="Q98PF1"/>
<dbReference type="STRING" id="272635.gene:17577383"/>
<feature type="domain" description="NADH:flavin oxidoreductase/NADH oxidase N-terminal" evidence="3">
    <location>
        <begin position="10"/>
        <end position="347"/>
    </location>
</feature>
<keyword evidence="2" id="KW-0560">Oxidoreductase</keyword>
<dbReference type="GO" id="GO:0010181">
    <property type="term" value="F:FMN binding"/>
    <property type="evidence" value="ECO:0007669"/>
    <property type="project" value="InterPro"/>
</dbReference>
<dbReference type="HOGENOM" id="CLU_012153_2_3_14"/>
<sequence length="398" mass="45239">MDKKELLKNKLFQPLKIKNFVLKNRFVLAPMALNTSTDDGIITDDDLAYAQRRSHSAPMAITGGTYINKYAQLFENGFANDRDEVLPGLTQMAKVMKKDGNLAILQIAHSWRFSIASLIRYKKVYGPSAGVFLTPFEHEVTELTIEEIEGIIQDFENAVLRAIKAGFDGVEIASAQRLLQQAFFSKYSNQRKDKYGNQSLESRALLTMQVLHRVQDVIKKHAHKDFILGFRATPEETIGEIIGYSVEEFNWLMDKILDEIDISYLSLASWGKNIYKTKVRTKGKFYNQLINKVVYEHINGRVPVIANGGINSLESAIEAIEHVDLVGLSTVFVVEPEFVQKLMEKKENQINLDITKANLEDLKIPPYAFKNIAYFFDFGQNLPESTSEVLKENSQKKD</sequence>
<dbReference type="PIR" id="D90608">
    <property type="entry name" value="D90608"/>
</dbReference>
<dbReference type="RefSeq" id="WP_010925572.1">
    <property type="nucleotide sequence ID" value="NC_002771.1"/>
</dbReference>
<dbReference type="BioCyc" id="MPUL272635:G1GT6-781-MONOMER"/>
<dbReference type="GO" id="GO:0016491">
    <property type="term" value="F:oxidoreductase activity"/>
    <property type="evidence" value="ECO:0007669"/>
    <property type="project" value="UniProtKB-KW"/>
</dbReference>
<dbReference type="Proteomes" id="UP000000528">
    <property type="component" value="Chromosome"/>
</dbReference>
<dbReference type="InterPro" id="IPR051799">
    <property type="entry name" value="NADH_flavin_oxidoreductase"/>
</dbReference>
<dbReference type="Pfam" id="PF00724">
    <property type="entry name" value="Oxidored_FMN"/>
    <property type="match status" value="1"/>
</dbReference>
<evidence type="ECO:0000313" key="5">
    <source>
        <dbReference type="Proteomes" id="UP000000528"/>
    </source>
</evidence>
<dbReference type="InterPro" id="IPR001155">
    <property type="entry name" value="OxRdtase_FMN_N"/>
</dbReference>
<protein>
    <submittedName>
        <fullName evidence="4">NADH-DEPENDENT FLAVIN OXIDOREDUCTASE</fullName>
    </submittedName>
</protein>
<dbReference type="CDD" id="cd04735">
    <property type="entry name" value="OYE_like_4_FMN"/>
    <property type="match status" value="1"/>
</dbReference>
<dbReference type="Gene3D" id="3.20.20.70">
    <property type="entry name" value="Aldolase class I"/>
    <property type="match status" value="1"/>
</dbReference>
<evidence type="ECO:0000259" key="3">
    <source>
        <dbReference type="Pfam" id="PF00724"/>
    </source>
</evidence>
<evidence type="ECO:0000256" key="1">
    <source>
        <dbReference type="ARBA" id="ARBA00022630"/>
    </source>
</evidence>
<evidence type="ECO:0000313" key="4">
    <source>
        <dbReference type="EMBL" id="CAC13945.1"/>
    </source>
</evidence>
<proteinExistence type="predicted"/>
<gene>
    <name evidence="4" type="ordered locus">MYPU_7720</name>
</gene>
<dbReference type="eggNOG" id="COG1902">
    <property type="taxonomic scope" value="Bacteria"/>
</dbReference>
<dbReference type="PANTHER" id="PTHR43656">
    <property type="entry name" value="BINDING OXIDOREDUCTASE, PUTATIVE (AFU_ORTHOLOGUE AFUA_2G08260)-RELATED"/>
    <property type="match status" value="1"/>
</dbReference>
<keyword evidence="5" id="KW-1185">Reference proteome</keyword>
<dbReference type="KEGG" id="mpu:MYPU_7720"/>
<dbReference type="InterPro" id="IPR013785">
    <property type="entry name" value="Aldolase_TIM"/>
</dbReference>
<accession>Q98PF1</accession>